<feature type="domain" description="DUF1648" evidence="2">
    <location>
        <begin position="25"/>
        <end position="72"/>
    </location>
</feature>
<accession>A0A0K2SFP2</accession>
<dbReference type="AlphaFoldDB" id="A0A0K2SFP2"/>
<feature type="transmembrane region" description="Helical" evidence="1">
    <location>
        <begin position="21"/>
        <end position="41"/>
    </location>
</feature>
<dbReference type="STRING" id="1555112.LIP_0053"/>
<dbReference type="GO" id="GO:0009636">
    <property type="term" value="P:response to toxic substance"/>
    <property type="evidence" value="ECO:0007669"/>
    <property type="project" value="TreeGrafter"/>
</dbReference>
<gene>
    <name evidence="3" type="ORF">LIP_0053</name>
</gene>
<keyword evidence="4" id="KW-1185">Reference proteome</keyword>
<dbReference type="PATRIC" id="fig|1555112.3.peg.52"/>
<feature type="transmembrane region" description="Helical" evidence="1">
    <location>
        <begin position="198"/>
        <end position="222"/>
    </location>
</feature>
<proteinExistence type="predicted"/>
<dbReference type="OrthoDB" id="9808690at2"/>
<feature type="transmembrane region" description="Helical" evidence="1">
    <location>
        <begin position="126"/>
        <end position="144"/>
    </location>
</feature>
<sequence>MRNDVGEATYRLDWQEVRHDWPAWIVLLGSFIAGVLLYPSLPEQVPIHWNIAGQVDGYGSRAAGAFMLPALNLGIYCLMLFLPLVDPNRANYARFLGFYRGFRVLMTLFLAVLYAITLLAVEGLQVDVGLVVTLGLSLLFLYLGNSLGRVRHNYFVGIKTPWTLANEEVWRRTHRLGGRLFVLVAVLPWIAWPFSRTAAFIVLIGGLVLVSAATVVYSAVLYHRIAGR</sequence>
<keyword evidence="1" id="KW-0472">Membrane</keyword>
<evidence type="ECO:0000313" key="3">
    <source>
        <dbReference type="EMBL" id="BAS25910.1"/>
    </source>
</evidence>
<dbReference type="EMBL" id="AP014924">
    <property type="protein sequence ID" value="BAS25910.1"/>
    <property type="molecule type" value="Genomic_DNA"/>
</dbReference>
<feature type="transmembrane region" description="Helical" evidence="1">
    <location>
        <begin position="176"/>
        <end position="192"/>
    </location>
</feature>
<dbReference type="Pfam" id="PF07853">
    <property type="entry name" value="DUF1648"/>
    <property type="match status" value="1"/>
</dbReference>
<dbReference type="PANTHER" id="PTHR37810:SF5">
    <property type="entry name" value="IMMUNITY PROTEIN SDPI"/>
    <property type="match status" value="1"/>
</dbReference>
<feature type="transmembrane region" description="Helical" evidence="1">
    <location>
        <begin position="61"/>
        <end position="85"/>
    </location>
</feature>
<reference evidence="4" key="1">
    <citation type="submission" date="2015-07" db="EMBL/GenBank/DDBJ databases">
        <title>Complete genome sequence and phylogenetic analysis of Limnochorda pilosa.</title>
        <authorList>
            <person name="Watanabe M."/>
            <person name="Kojima H."/>
            <person name="Fukui M."/>
        </authorList>
    </citation>
    <scope>NUCLEOTIDE SEQUENCE [LARGE SCALE GENOMIC DNA]</scope>
    <source>
        <strain evidence="4">HC45</strain>
    </source>
</reference>
<keyword evidence="1" id="KW-0812">Transmembrane</keyword>
<keyword evidence="1" id="KW-1133">Transmembrane helix</keyword>
<dbReference type="RefSeq" id="WP_068132766.1">
    <property type="nucleotide sequence ID" value="NZ_AP014924.1"/>
</dbReference>
<dbReference type="PIRSF" id="PIRSF038959">
    <property type="entry name" value="SdpI"/>
    <property type="match status" value="1"/>
</dbReference>
<dbReference type="PANTHER" id="PTHR37810">
    <property type="entry name" value="IMMUNITY PROTEIN SDPI"/>
    <property type="match status" value="1"/>
</dbReference>
<dbReference type="Pfam" id="PF13630">
    <property type="entry name" value="SdpI"/>
    <property type="match status" value="1"/>
</dbReference>
<dbReference type="InterPro" id="IPR025962">
    <property type="entry name" value="SdpI/YhfL"/>
</dbReference>
<protein>
    <recommendedName>
        <fullName evidence="2">DUF1648 domain-containing protein</fullName>
    </recommendedName>
</protein>
<feature type="transmembrane region" description="Helical" evidence="1">
    <location>
        <begin position="97"/>
        <end position="120"/>
    </location>
</feature>
<dbReference type="InterPro" id="IPR026272">
    <property type="entry name" value="SdpI"/>
</dbReference>
<organism evidence="3 4">
    <name type="scientific">Limnochorda pilosa</name>
    <dbReference type="NCBI Taxonomy" id="1555112"/>
    <lineage>
        <taxon>Bacteria</taxon>
        <taxon>Bacillati</taxon>
        <taxon>Bacillota</taxon>
        <taxon>Limnochordia</taxon>
        <taxon>Limnochordales</taxon>
        <taxon>Limnochordaceae</taxon>
        <taxon>Limnochorda</taxon>
    </lineage>
</organism>
<name>A0A0K2SFP2_LIMPI</name>
<dbReference type="InterPro" id="IPR012867">
    <property type="entry name" value="DUF1648"/>
</dbReference>
<dbReference type="Proteomes" id="UP000065807">
    <property type="component" value="Chromosome"/>
</dbReference>
<dbReference type="KEGG" id="lpil:LIP_0053"/>
<evidence type="ECO:0000259" key="2">
    <source>
        <dbReference type="Pfam" id="PF07853"/>
    </source>
</evidence>
<evidence type="ECO:0000313" key="4">
    <source>
        <dbReference type="Proteomes" id="UP000065807"/>
    </source>
</evidence>
<reference evidence="4" key="2">
    <citation type="journal article" date="2016" name="Int. J. Syst. Evol. Microbiol.">
        <title>Complete genome sequence and cell structure of Limnochorda pilosa, a Gram-negative spore-former within the phylum Firmicutes.</title>
        <authorList>
            <person name="Watanabe M."/>
            <person name="Kojima H."/>
            <person name="Fukui M."/>
        </authorList>
    </citation>
    <scope>NUCLEOTIDE SEQUENCE [LARGE SCALE GENOMIC DNA]</scope>
    <source>
        <strain evidence="4">HC45</strain>
    </source>
</reference>
<evidence type="ECO:0000256" key="1">
    <source>
        <dbReference type="SAM" id="Phobius"/>
    </source>
</evidence>